<evidence type="ECO:0000259" key="5">
    <source>
        <dbReference type="Pfam" id="PF03931"/>
    </source>
</evidence>
<organism evidence="7">
    <name type="scientific">Caenorhabditis remanei</name>
    <name type="common">Caenorhabditis vulgaris</name>
    <dbReference type="NCBI Taxonomy" id="31234"/>
    <lineage>
        <taxon>Eukaryota</taxon>
        <taxon>Metazoa</taxon>
        <taxon>Ecdysozoa</taxon>
        <taxon>Nematoda</taxon>
        <taxon>Chromadorea</taxon>
        <taxon>Rhabditida</taxon>
        <taxon>Rhabditina</taxon>
        <taxon>Rhabditomorpha</taxon>
        <taxon>Rhabditoidea</taxon>
        <taxon>Rhabditidae</taxon>
        <taxon>Peloderinae</taxon>
        <taxon>Caenorhabditis</taxon>
    </lineage>
</organism>
<dbReference type="InterPro" id="IPR016073">
    <property type="entry name" value="Skp1_comp_POZ"/>
</dbReference>
<dbReference type="STRING" id="31234.E3LWI2"/>
<protein>
    <recommendedName>
        <fullName evidence="8">Skp1-related protein</fullName>
    </recommendedName>
</protein>
<dbReference type="InterPro" id="IPR036296">
    <property type="entry name" value="SKP1-like_dim_sf"/>
</dbReference>
<dbReference type="Proteomes" id="UP000008281">
    <property type="component" value="Unassembled WGS sequence"/>
</dbReference>
<evidence type="ECO:0000256" key="3">
    <source>
        <dbReference type="SAM" id="MobiDB-lite"/>
    </source>
</evidence>
<dbReference type="InterPro" id="IPR001232">
    <property type="entry name" value="SKP1-like"/>
</dbReference>
<evidence type="ECO:0000313" key="7">
    <source>
        <dbReference type="Proteomes" id="UP000008281"/>
    </source>
</evidence>
<dbReference type="AlphaFoldDB" id="E3LWI2"/>
<feature type="domain" description="SKP1 component dimerisation" evidence="4">
    <location>
        <begin position="135"/>
        <end position="177"/>
    </location>
</feature>
<evidence type="ECO:0000313" key="6">
    <source>
        <dbReference type="EMBL" id="EFO83509.1"/>
    </source>
</evidence>
<dbReference type="FunCoup" id="E3LWI2">
    <property type="interactions" value="314"/>
</dbReference>
<dbReference type="OrthoDB" id="2342932at2759"/>
<dbReference type="Gene3D" id="3.30.710.10">
    <property type="entry name" value="Potassium Channel Kv1.1, Chain A"/>
    <property type="match status" value="1"/>
</dbReference>
<dbReference type="SUPFAM" id="SSF54695">
    <property type="entry name" value="POZ domain"/>
    <property type="match status" value="1"/>
</dbReference>
<feature type="domain" description="SKP1 component POZ" evidence="5">
    <location>
        <begin position="29"/>
        <end position="89"/>
    </location>
</feature>
<evidence type="ECO:0008006" key="8">
    <source>
        <dbReference type="Google" id="ProtNLM"/>
    </source>
</evidence>
<evidence type="ECO:0000259" key="4">
    <source>
        <dbReference type="Pfam" id="PF01466"/>
    </source>
</evidence>
<keyword evidence="7" id="KW-1185">Reference proteome</keyword>
<sequence length="249" mass="25818">MSAEQAPADVHAVDAPVAEAAPAEPTVYITLESHHGMEVKISSLALKQSKTLADLVSNLHGGEDPHEAIPVADVTKDTLVKIVQWCEKHAGEPRLPDDFVADHEFVIPEWDQEFLDIDNDVLFELMLASNYLNIKKLSIYGMKKVALMAKGKSPEELRELYAIPTDEQDEVAEARARARAAARAAARAGDGTGDGTGAEAAGAGSGAGAAVADVGAGAGAEEAVAEAGGEDAVADEGAAPEDDAAQPSD</sequence>
<accession>E3LWI2</accession>
<proteinExistence type="inferred from homology"/>
<keyword evidence="2" id="KW-0833">Ubl conjugation pathway</keyword>
<dbReference type="FunFam" id="3.30.710.10:FF:000124">
    <property type="entry name" value="Protein CBG09126"/>
    <property type="match status" value="1"/>
</dbReference>
<dbReference type="PANTHER" id="PTHR11165">
    <property type="entry name" value="SKP1"/>
    <property type="match status" value="1"/>
</dbReference>
<evidence type="ECO:0000256" key="1">
    <source>
        <dbReference type="ARBA" id="ARBA00009993"/>
    </source>
</evidence>
<dbReference type="InterPro" id="IPR016897">
    <property type="entry name" value="SKP1"/>
</dbReference>
<feature type="compositionally biased region" description="Acidic residues" evidence="3">
    <location>
        <begin position="228"/>
        <end position="249"/>
    </location>
</feature>
<comment type="similarity">
    <text evidence="1">Belongs to the SKP1 family.</text>
</comment>
<dbReference type="EMBL" id="DS268417">
    <property type="protein sequence ID" value="EFO83509.1"/>
    <property type="molecule type" value="Genomic_DNA"/>
</dbReference>
<dbReference type="SMART" id="SM00512">
    <property type="entry name" value="Skp1"/>
    <property type="match status" value="1"/>
</dbReference>
<dbReference type="GO" id="GO:0006511">
    <property type="term" value="P:ubiquitin-dependent protein catabolic process"/>
    <property type="evidence" value="ECO:0007669"/>
    <property type="project" value="InterPro"/>
</dbReference>
<dbReference type="Pfam" id="PF01466">
    <property type="entry name" value="Skp1"/>
    <property type="match status" value="1"/>
</dbReference>
<dbReference type="Pfam" id="PF03931">
    <property type="entry name" value="Skp1_POZ"/>
    <property type="match status" value="1"/>
</dbReference>
<gene>
    <name evidence="6" type="ORF">CRE_03093</name>
</gene>
<dbReference type="eggNOG" id="KOG1724">
    <property type="taxonomic scope" value="Eukaryota"/>
</dbReference>
<reference evidence="6" key="1">
    <citation type="submission" date="2007-07" db="EMBL/GenBank/DDBJ databases">
        <title>PCAP assembly of the Caenorhabditis remanei genome.</title>
        <authorList>
            <consortium name="The Caenorhabditis remanei Sequencing Consortium"/>
            <person name="Wilson R.K."/>
        </authorList>
    </citation>
    <scope>NUCLEOTIDE SEQUENCE [LARGE SCALE GENOMIC DNA]</scope>
    <source>
        <strain evidence="6">PB4641</strain>
    </source>
</reference>
<name>E3LWI2_CAERE</name>
<feature type="region of interest" description="Disordered" evidence="3">
    <location>
        <begin position="219"/>
        <end position="249"/>
    </location>
</feature>
<evidence type="ECO:0000256" key="2">
    <source>
        <dbReference type="ARBA" id="ARBA00022786"/>
    </source>
</evidence>
<dbReference type="InterPro" id="IPR011333">
    <property type="entry name" value="SKP1/BTB/POZ_sf"/>
</dbReference>
<dbReference type="HOGENOM" id="CLU_059252_1_0_1"/>
<dbReference type="InterPro" id="IPR016072">
    <property type="entry name" value="Skp1_comp_dimer"/>
</dbReference>
<dbReference type="InParanoid" id="E3LWI2"/>
<dbReference type="SUPFAM" id="SSF81382">
    <property type="entry name" value="Skp1 dimerisation domain-like"/>
    <property type="match status" value="1"/>
</dbReference>